<keyword evidence="3" id="KW-1185">Reference proteome</keyword>
<keyword evidence="1" id="KW-0472">Membrane</keyword>
<sequence length="153" mass="17383">MENTQSDYTWDKAFFEKKLTLFSNLQMGFIGAALMLMMMDLSKVYLLAPLVVGLILTSWYKHNLDSIKDEIKGCSLTFAPKSILVSFPELNKTTRITFRDIDEVEAHNENFVQVINLYLKNGEEKVQLKAMANGEQLIQQLKTAIAEVDVNTA</sequence>
<accession>A0ABU9TTX6</accession>
<gene>
    <name evidence="2" type="ORF">WNY58_11355</name>
</gene>
<feature type="transmembrane region" description="Helical" evidence="1">
    <location>
        <begin position="21"/>
        <end position="38"/>
    </location>
</feature>
<dbReference type="Proteomes" id="UP001449225">
    <property type="component" value="Unassembled WGS sequence"/>
</dbReference>
<evidence type="ECO:0000313" key="3">
    <source>
        <dbReference type="Proteomes" id="UP001449225"/>
    </source>
</evidence>
<evidence type="ECO:0000313" key="2">
    <source>
        <dbReference type="EMBL" id="MEM5536988.1"/>
    </source>
</evidence>
<reference evidence="2 3" key="1">
    <citation type="submission" date="2024-03" db="EMBL/GenBank/DDBJ databases">
        <title>Community enrichment and isolation of bacterial strains for fucoidan degradation.</title>
        <authorList>
            <person name="Sichert A."/>
        </authorList>
    </citation>
    <scope>NUCLEOTIDE SEQUENCE [LARGE SCALE GENOMIC DNA]</scope>
    <source>
        <strain evidence="2 3">AS76</strain>
    </source>
</reference>
<evidence type="ECO:0000256" key="1">
    <source>
        <dbReference type="SAM" id="Phobius"/>
    </source>
</evidence>
<organism evidence="2 3">
    <name type="scientific">Neptuniibacter pectenicola</name>
    <dbReference type="NCBI Taxonomy" id="1806669"/>
    <lineage>
        <taxon>Bacteria</taxon>
        <taxon>Pseudomonadati</taxon>
        <taxon>Pseudomonadota</taxon>
        <taxon>Gammaproteobacteria</taxon>
        <taxon>Oceanospirillales</taxon>
        <taxon>Oceanospirillaceae</taxon>
        <taxon>Neptuniibacter</taxon>
    </lineage>
</organism>
<name>A0ABU9TTX6_9GAMM</name>
<protein>
    <submittedName>
        <fullName evidence="2">Uncharacterized protein</fullName>
    </submittedName>
</protein>
<dbReference type="RefSeq" id="WP_067985725.1">
    <property type="nucleotide sequence ID" value="NZ_JBBMRA010000010.1"/>
</dbReference>
<dbReference type="EMBL" id="JBBMRA010000010">
    <property type="protein sequence ID" value="MEM5536988.1"/>
    <property type="molecule type" value="Genomic_DNA"/>
</dbReference>
<comment type="caution">
    <text evidence="2">The sequence shown here is derived from an EMBL/GenBank/DDBJ whole genome shotgun (WGS) entry which is preliminary data.</text>
</comment>
<keyword evidence="1" id="KW-1133">Transmembrane helix</keyword>
<keyword evidence="1" id="KW-0812">Transmembrane</keyword>
<proteinExistence type="predicted"/>